<dbReference type="EMBL" id="JADLZT010000003">
    <property type="protein sequence ID" value="MBF6023717.1"/>
    <property type="molecule type" value="Genomic_DNA"/>
</dbReference>
<sequence length="84" mass="9279">MLIDPTIGDIDQVETRVQRIVDSAVNGGDLLRLHQLWSWLRSAESRTSPGDSRERLVRMRVSVEADLARLGFSCGGNGRTKGEA</sequence>
<protein>
    <submittedName>
        <fullName evidence="1">Uncharacterized protein</fullName>
    </submittedName>
</protein>
<evidence type="ECO:0000313" key="2">
    <source>
        <dbReference type="Proteomes" id="UP001429984"/>
    </source>
</evidence>
<keyword evidence="2" id="KW-1185">Reference proteome</keyword>
<proteinExistence type="predicted"/>
<organism evidence="1 2">
    <name type="scientific">Lysobacter niastensis</name>
    <dbReference type="NCBI Taxonomy" id="380629"/>
    <lineage>
        <taxon>Bacteria</taxon>
        <taxon>Pseudomonadati</taxon>
        <taxon>Pseudomonadota</taxon>
        <taxon>Gammaproteobacteria</taxon>
        <taxon>Lysobacterales</taxon>
        <taxon>Lysobacteraceae</taxon>
        <taxon>Lysobacter</taxon>
    </lineage>
</organism>
<accession>A0ABS0B556</accession>
<comment type="caution">
    <text evidence="1">The sequence shown here is derived from an EMBL/GenBank/DDBJ whole genome shotgun (WGS) entry which is preliminary data.</text>
</comment>
<dbReference type="RefSeq" id="WP_194930305.1">
    <property type="nucleotide sequence ID" value="NZ_JADLZT010000003.1"/>
</dbReference>
<dbReference type="Proteomes" id="UP001429984">
    <property type="component" value="Unassembled WGS sequence"/>
</dbReference>
<gene>
    <name evidence="1" type="ORF">IU514_06725</name>
</gene>
<name>A0ABS0B556_9GAMM</name>
<reference evidence="1 2" key="1">
    <citation type="submission" date="2020-11" db="EMBL/GenBank/DDBJ databases">
        <title>Draft Genome Sequence and Secondary Metabolite Biosynthetic Potential of the Lysobacter niastensis Type strain DSM 18481.</title>
        <authorList>
            <person name="Turrini P."/>
            <person name="Artuso I."/>
            <person name="Tescari M."/>
            <person name="Lugli G.A."/>
            <person name="Frangipani E."/>
            <person name="Ventura M."/>
            <person name="Visca P."/>
        </authorList>
    </citation>
    <scope>NUCLEOTIDE SEQUENCE [LARGE SCALE GENOMIC DNA]</scope>
    <source>
        <strain evidence="1 2">DSM 18481</strain>
    </source>
</reference>
<evidence type="ECO:0000313" key="1">
    <source>
        <dbReference type="EMBL" id="MBF6023717.1"/>
    </source>
</evidence>